<reference evidence="12 13" key="1">
    <citation type="submission" date="2018-06" db="EMBL/GenBank/DDBJ databases">
        <authorList>
            <consortium name="Pathogen Informatics"/>
            <person name="Doyle S."/>
        </authorList>
    </citation>
    <scope>NUCLEOTIDE SEQUENCE [LARGE SCALE GENOMIC DNA]</scope>
    <source>
        <strain evidence="13">ATCC 11859 / DSM 33 / NCIB 8841 / NCTC 4822</strain>
    </source>
</reference>
<keyword evidence="2" id="KW-0235">DNA replication</keyword>
<dbReference type="Gene3D" id="1.10.860.10">
    <property type="entry name" value="DNAb Helicase, Chain A"/>
    <property type="match status" value="1"/>
</dbReference>
<comment type="catalytic activity">
    <reaction evidence="10">
        <text>ATP + H2O = ADP + phosphate + H(+)</text>
        <dbReference type="Rhea" id="RHEA:13065"/>
        <dbReference type="ChEBI" id="CHEBI:15377"/>
        <dbReference type="ChEBI" id="CHEBI:15378"/>
        <dbReference type="ChEBI" id="CHEBI:30616"/>
        <dbReference type="ChEBI" id="CHEBI:43474"/>
        <dbReference type="ChEBI" id="CHEBI:456216"/>
        <dbReference type="EC" id="5.6.2.3"/>
    </reaction>
</comment>
<evidence type="ECO:0000256" key="7">
    <source>
        <dbReference type="ARBA" id="ARBA00023125"/>
    </source>
</evidence>
<evidence type="ECO:0000313" key="13">
    <source>
        <dbReference type="Proteomes" id="UP000254519"/>
    </source>
</evidence>
<dbReference type="InterPro" id="IPR036185">
    <property type="entry name" value="DNA_heli_DnaB-like_N_sf"/>
</dbReference>
<keyword evidence="8" id="KW-0413">Isomerase</keyword>
<dbReference type="CDD" id="cd00984">
    <property type="entry name" value="DnaB_C"/>
    <property type="match status" value="1"/>
</dbReference>
<dbReference type="InterPro" id="IPR007694">
    <property type="entry name" value="DNA_helicase_DnaB-like_C"/>
</dbReference>
<evidence type="ECO:0000256" key="4">
    <source>
        <dbReference type="ARBA" id="ARBA00022801"/>
    </source>
</evidence>
<evidence type="ECO:0000256" key="10">
    <source>
        <dbReference type="ARBA" id="ARBA00048954"/>
    </source>
</evidence>
<evidence type="ECO:0000256" key="3">
    <source>
        <dbReference type="ARBA" id="ARBA00022741"/>
    </source>
</evidence>
<dbReference type="Gene3D" id="3.40.50.300">
    <property type="entry name" value="P-loop containing nucleotide triphosphate hydrolases"/>
    <property type="match status" value="1"/>
</dbReference>
<dbReference type="PANTHER" id="PTHR30153">
    <property type="entry name" value="REPLICATIVE DNA HELICASE DNAB"/>
    <property type="match status" value="1"/>
</dbReference>
<dbReference type="Pfam" id="PF00772">
    <property type="entry name" value="DnaB"/>
    <property type="match status" value="1"/>
</dbReference>
<proteinExistence type="inferred from homology"/>
<evidence type="ECO:0000256" key="5">
    <source>
        <dbReference type="ARBA" id="ARBA00022806"/>
    </source>
</evidence>
<dbReference type="GO" id="GO:0005524">
    <property type="term" value="F:ATP binding"/>
    <property type="evidence" value="ECO:0007669"/>
    <property type="project" value="UniProtKB-KW"/>
</dbReference>
<sequence length="428" mass="48742">MTKRSEQIEKSVLGTMLNENYLITDSGIKVDFFVSQIHKHIFQCMQELIANRRPVDYVTILTIMEPSALGGANYLADLTSFTNPTKFDSYVEVMLESWKNREKNKILVQAREEDWEIGTIQKAFEDLEQEGSAGLETSIKTDLVRMAERPYEPMEHVPGVTTGLCDLDKILDGFQPAELIIIAARPSMGKTDTLNHFALHAGLNGYKPIIFSLEMSKKSMIDRLIATTGGYNRLRMRDPYQHFSKEQKSTWMPVLARLDKANIHIDERAGLKVSQMKAAARKIINTEPQLKPIIFIDYLQIIQGDLPYGNRTEIVGQISSDLKQMAKEFDCPVVCLSQLNRGVETRDNKRPMMSDLRDSGNIEQDADVIGFLYRDDYYDKDTEKPNLLEINIAKHRNGPTGTVTVRYVKETGMKYELACGKDGVKWRQ</sequence>
<keyword evidence="7" id="KW-0238">DNA-binding</keyword>
<dbReference type="EC" id="5.6.2.3" evidence="9"/>
<evidence type="ECO:0000256" key="2">
    <source>
        <dbReference type="ARBA" id="ARBA00022705"/>
    </source>
</evidence>
<evidence type="ECO:0000256" key="6">
    <source>
        <dbReference type="ARBA" id="ARBA00022840"/>
    </source>
</evidence>
<protein>
    <recommendedName>
        <fullName evidence="9">DNA 5'-3' helicase</fullName>
        <ecNumber evidence="9">5.6.2.3</ecNumber>
    </recommendedName>
</protein>
<dbReference type="OrthoDB" id="9773982at2"/>
<keyword evidence="3" id="KW-0547">Nucleotide-binding</keyword>
<dbReference type="GO" id="GO:0005829">
    <property type="term" value="C:cytosol"/>
    <property type="evidence" value="ECO:0007669"/>
    <property type="project" value="TreeGrafter"/>
</dbReference>
<gene>
    <name evidence="12" type="primary">dnaC_2</name>
    <name evidence="12" type="ORF">NCTC4822_02058</name>
</gene>
<dbReference type="Pfam" id="PF03796">
    <property type="entry name" value="DnaB_C"/>
    <property type="match status" value="1"/>
</dbReference>
<name>A0A380C2L1_SPOPA</name>
<evidence type="ECO:0000256" key="9">
    <source>
        <dbReference type="ARBA" id="ARBA00044969"/>
    </source>
</evidence>
<organism evidence="12 13">
    <name type="scientific">Sporosarcina pasteurii</name>
    <name type="common">Bacillus pasteurii</name>
    <dbReference type="NCBI Taxonomy" id="1474"/>
    <lineage>
        <taxon>Bacteria</taxon>
        <taxon>Bacillati</taxon>
        <taxon>Bacillota</taxon>
        <taxon>Bacilli</taxon>
        <taxon>Bacillales</taxon>
        <taxon>Caryophanaceae</taxon>
        <taxon>Sporosarcina</taxon>
    </lineage>
</organism>
<dbReference type="InterPro" id="IPR027417">
    <property type="entry name" value="P-loop_NTPase"/>
</dbReference>
<dbReference type="SUPFAM" id="SSF48024">
    <property type="entry name" value="N-terminal domain of DnaB helicase"/>
    <property type="match status" value="1"/>
</dbReference>
<dbReference type="GO" id="GO:0003677">
    <property type="term" value="F:DNA binding"/>
    <property type="evidence" value="ECO:0007669"/>
    <property type="project" value="UniProtKB-KW"/>
</dbReference>
<dbReference type="InterPro" id="IPR016136">
    <property type="entry name" value="DNA_helicase_N/primase_C"/>
</dbReference>
<keyword evidence="6" id="KW-0067">ATP-binding</keyword>
<keyword evidence="13" id="KW-1185">Reference proteome</keyword>
<evidence type="ECO:0000313" key="12">
    <source>
        <dbReference type="EMBL" id="SUJ10939.1"/>
    </source>
</evidence>
<dbReference type="RefSeq" id="WP_115361897.1">
    <property type="nucleotide sequence ID" value="NZ_CP038012.1"/>
</dbReference>
<keyword evidence="4 12" id="KW-0378">Hydrolase</keyword>
<dbReference type="GO" id="GO:0016887">
    <property type="term" value="F:ATP hydrolysis activity"/>
    <property type="evidence" value="ECO:0007669"/>
    <property type="project" value="RHEA"/>
</dbReference>
<comment type="similarity">
    <text evidence="1">Belongs to the helicase family. DnaB subfamily.</text>
</comment>
<dbReference type="GO" id="GO:0006260">
    <property type="term" value="P:DNA replication"/>
    <property type="evidence" value="ECO:0007669"/>
    <property type="project" value="UniProtKB-KW"/>
</dbReference>
<dbReference type="Proteomes" id="UP000254519">
    <property type="component" value="Unassembled WGS sequence"/>
</dbReference>
<evidence type="ECO:0000256" key="1">
    <source>
        <dbReference type="ARBA" id="ARBA00008428"/>
    </source>
</evidence>
<evidence type="ECO:0000259" key="11">
    <source>
        <dbReference type="PROSITE" id="PS51199"/>
    </source>
</evidence>
<dbReference type="AlphaFoldDB" id="A0A380C2L1"/>
<dbReference type="InterPro" id="IPR007693">
    <property type="entry name" value="DNA_helicase_DnaB-like_N"/>
</dbReference>
<dbReference type="SUPFAM" id="SSF52540">
    <property type="entry name" value="P-loop containing nucleoside triphosphate hydrolases"/>
    <property type="match status" value="1"/>
</dbReference>
<dbReference type="PROSITE" id="PS51199">
    <property type="entry name" value="SF4_HELICASE"/>
    <property type="match status" value="1"/>
</dbReference>
<keyword evidence="5 12" id="KW-0347">Helicase</keyword>
<evidence type="ECO:0000256" key="8">
    <source>
        <dbReference type="ARBA" id="ARBA00023235"/>
    </source>
</evidence>
<feature type="domain" description="SF4 helicase" evidence="11">
    <location>
        <begin position="153"/>
        <end position="421"/>
    </location>
</feature>
<dbReference type="EMBL" id="UGYZ01000002">
    <property type="protein sequence ID" value="SUJ10939.1"/>
    <property type="molecule type" value="Genomic_DNA"/>
</dbReference>
<dbReference type="GO" id="GO:0043139">
    <property type="term" value="F:5'-3' DNA helicase activity"/>
    <property type="evidence" value="ECO:0007669"/>
    <property type="project" value="UniProtKB-EC"/>
</dbReference>
<accession>A0A380C2L1</accession>
<dbReference type="PANTHER" id="PTHR30153:SF2">
    <property type="entry name" value="REPLICATIVE DNA HELICASE"/>
    <property type="match status" value="1"/>
</dbReference>